<evidence type="ECO:0000313" key="2">
    <source>
        <dbReference type="EMBL" id="KAL0370953.1"/>
    </source>
</evidence>
<feature type="transmembrane region" description="Helical" evidence="1">
    <location>
        <begin position="189"/>
        <end position="217"/>
    </location>
</feature>
<dbReference type="PANTHER" id="PTHR33430">
    <property type="entry name" value="MATERNAL EFFECT EMBRYO ARREST PROTEIN"/>
    <property type="match status" value="1"/>
</dbReference>
<gene>
    <name evidence="2" type="ORF">Sangu_0413400</name>
</gene>
<reference evidence="2" key="2">
    <citation type="journal article" date="2024" name="Plant">
        <title>Genomic evolution and insights into agronomic trait innovations of Sesamum species.</title>
        <authorList>
            <person name="Miao H."/>
            <person name="Wang L."/>
            <person name="Qu L."/>
            <person name="Liu H."/>
            <person name="Sun Y."/>
            <person name="Le M."/>
            <person name="Wang Q."/>
            <person name="Wei S."/>
            <person name="Zheng Y."/>
            <person name="Lin W."/>
            <person name="Duan Y."/>
            <person name="Cao H."/>
            <person name="Xiong S."/>
            <person name="Wang X."/>
            <person name="Wei L."/>
            <person name="Li C."/>
            <person name="Ma Q."/>
            <person name="Ju M."/>
            <person name="Zhao R."/>
            <person name="Li G."/>
            <person name="Mu C."/>
            <person name="Tian Q."/>
            <person name="Mei H."/>
            <person name="Zhang T."/>
            <person name="Gao T."/>
            <person name="Zhang H."/>
        </authorList>
    </citation>
    <scope>NUCLEOTIDE SEQUENCE</scope>
    <source>
        <strain evidence="2">G01</strain>
    </source>
</reference>
<keyword evidence="1" id="KW-0472">Membrane</keyword>
<keyword evidence="1" id="KW-0812">Transmembrane</keyword>
<sequence length="257" mass="27639">MMNKKPLSIAPLDSPTMDGLELQISMTSTTTQSTTTPAAADPSTTTIGRVKTSIHVTALDGIVNVNSLFTMAIFIGFSLTAPEAATAVSGKECTTSRETVRRLIVFEVVSFSFFLFSSLIAQSLKLAINLINNMDPNDPHKADIDPDYLKYGLFGSAIGSVAGCLFLTLSIVDFIQVKLGSYSCGGKPVYALVTLVVFVGFALLVYVITAIYASFFVEISGKNCCRPETELAQGCNSSFQFGICGQEREIMNPNNNY</sequence>
<name>A0AAW2QTE0_9LAMI</name>
<accession>A0AAW2QTE0</accession>
<reference evidence="2" key="1">
    <citation type="submission" date="2020-06" db="EMBL/GenBank/DDBJ databases">
        <authorList>
            <person name="Li T."/>
            <person name="Hu X."/>
            <person name="Zhang T."/>
            <person name="Song X."/>
            <person name="Zhang H."/>
            <person name="Dai N."/>
            <person name="Sheng W."/>
            <person name="Hou X."/>
            <person name="Wei L."/>
        </authorList>
    </citation>
    <scope>NUCLEOTIDE SEQUENCE</scope>
    <source>
        <strain evidence="2">G01</strain>
        <tissue evidence="2">Leaf</tissue>
    </source>
</reference>
<dbReference type="EMBL" id="JACGWK010000002">
    <property type="protein sequence ID" value="KAL0370953.1"/>
    <property type="molecule type" value="Genomic_DNA"/>
</dbReference>
<feature type="transmembrane region" description="Helical" evidence="1">
    <location>
        <begin position="104"/>
        <end position="131"/>
    </location>
</feature>
<dbReference type="PANTHER" id="PTHR33430:SF6">
    <property type="entry name" value="MATERNAL EFFECT EMBRYO ARREST PROTEIN"/>
    <property type="match status" value="1"/>
</dbReference>
<protein>
    <recommendedName>
        <fullName evidence="3">CASP-like protein</fullName>
    </recommendedName>
</protein>
<comment type="caution">
    <text evidence="2">The sequence shown here is derived from an EMBL/GenBank/DDBJ whole genome shotgun (WGS) entry which is preliminary data.</text>
</comment>
<organism evidence="2">
    <name type="scientific">Sesamum angustifolium</name>
    <dbReference type="NCBI Taxonomy" id="2727405"/>
    <lineage>
        <taxon>Eukaryota</taxon>
        <taxon>Viridiplantae</taxon>
        <taxon>Streptophyta</taxon>
        <taxon>Embryophyta</taxon>
        <taxon>Tracheophyta</taxon>
        <taxon>Spermatophyta</taxon>
        <taxon>Magnoliopsida</taxon>
        <taxon>eudicotyledons</taxon>
        <taxon>Gunneridae</taxon>
        <taxon>Pentapetalae</taxon>
        <taxon>asterids</taxon>
        <taxon>lamiids</taxon>
        <taxon>Lamiales</taxon>
        <taxon>Pedaliaceae</taxon>
        <taxon>Sesamum</taxon>
    </lineage>
</organism>
<dbReference type="AlphaFoldDB" id="A0AAW2QTE0"/>
<evidence type="ECO:0008006" key="3">
    <source>
        <dbReference type="Google" id="ProtNLM"/>
    </source>
</evidence>
<evidence type="ECO:0000256" key="1">
    <source>
        <dbReference type="SAM" id="Phobius"/>
    </source>
</evidence>
<proteinExistence type="predicted"/>
<keyword evidence="1" id="KW-1133">Transmembrane helix</keyword>
<feature type="transmembrane region" description="Helical" evidence="1">
    <location>
        <begin position="151"/>
        <end position="177"/>
    </location>
</feature>